<protein>
    <submittedName>
        <fullName evidence="7">Nramp family divalent metal transporter</fullName>
    </submittedName>
</protein>
<evidence type="ECO:0000256" key="3">
    <source>
        <dbReference type="ARBA" id="ARBA00022692"/>
    </source>
</evidence>
<dbReference type="AlphaFoldDB" id="A0A7T4EFM1"/>
<feature type="transmembrane region" description="Helical" evidence="6">
    <location>
        <begin position="315"/>
        <end position="336"/>
    </location>
</feature>
<dbReference type="InterPro" id="IPR001046">
    <property type="entry name" value="NRAMP_fam"/>
</dbReference>
<evidence type="ECO:0000256" key="4">
    <source>
        <dbReference type="ARBA" id="ARBA00022989"/>
    </source>
</evidence>
<dbReference type="GO" id="GO:0015086">
    <property type="term" value="F:cadmium ion transmembrane transporter activity"/>
    <property type="evidence" value="ECO:0007669"/>
    <property type="project" value="TreeGrafter"/>
</dbReference>
<dbReference type="GO" id="GO:0034755">
    <property type="term" value="P:iron ion transmembrane transport"/>
    <property type="evidence" value="ECO:0007669"/>
    <property type="project" value="TreeGrafter"/>
</dbReference>
<feature type="transmembrane region" description="Helical" evidence="6">
    <location>
        <begin position="381"/>
        <end position="398"/>
    </location>
</feature>
<sequence length="399" mass="41663">MLIIMKLMRRVSLLGPAFVAAVAYVDPGNVAANITAGARYGFLLIWVLVLANAMAVVVQYHSAKLGIVTGRSLPALLGDTMPRTPRLLYWIQAEIVAGATDIAEVVGGAIALNLLFDLPLLWGAIITGLVSLLLLAIQGGGRQHIFERVVIGLLLIIAVGFLAGLVIDPPNPAEVATGLIPRFKGPDTVMLAASMLGATVMPHAIYLHSTLVVDRFGDKGHSTKELIHSTKVDVVGALILAGLVNIGLLVVAANSLFGVEGTDSIEGAHRAIVENLGSGIGFIFAIGLLASGLASTSVGAYAGSEIMRGLLHINVPILARRLVTLIPAILIIAWGADPTMSLVWSQVLLSVGIPFAVIPLFWATASKKVMGEYATGTKTNVMNIVIAAIVIALNLALVL</sequence>
<dbReference type="GO" id="GO:0005886">
    <property type="term" value="C:plasma membrane"/>
    <property type="evidence" value="ECO:0007669"/>
    <property type="project" value="TreeGrafter"/>
</dbReference>
<proteinExistence type="predicted"/>
<keyword evidence="3 6" id="KW-0812">Transmembrane</keyword>
<reference evidence="7 8" key="1">
    <citation type="submission" date="2020-12" db="EMBL/GenBank/DDBJ databases">
        <title>FDA dAtabase for Regulatory Grade micrObial Sequences (FDA-ARGOS): Supporting development and validation of Infectious Disease Dx tests.</title>
        <authorList>
            <person name="Sproer C."/>
            <person name="Gronow S."/>
            <person name="Severitt S."/>
            <person name="Schroder I."/>
            <person name="Tallon L."/>
            <person name="Sadzewicz L."/>
            <person name="Zhao X."/>
            <person name="Boylan J."/>
            <person name="Ott S."/>
            <person name="Bowen H."/>
            <person name="Vavikolanu K."/>
            <person name="Mehta A."/>
            <person name="Aluvathingal J."/>
            <person name="Nadendla S."/>
            <person name="Lowell S."/>
            <person name="Myers T."/>
            <person name="Yan Y."/>
            <person name="Sichtig H."/>
        </authorList>
    </citation>
    <scope>NUCLEOTIDE SEQUENCE [LARGE SCALE GENOMIC DNA]</scope>
    <source>
        <strain evidence="7 8">FDAARGOS_1053</strain>
    </source>
</reference>
<dbReference type="NCBIfam" id="NF001923">
    <property type="entry name" value="PRK00701.1"/>
    <property type="match status" value="1"/>
</dbReference>
<feature type="transmembrane region" description="Helical" evidence="6">
    <location>
        <begin position="189"/>
        <end position="213"/>
    </location>
</feature>
<dbReference type="NCBIfam" id="NF037982">
    <property type="entry name" value="Nramp_1"/>
    <property type="match status" value="1"/>
</dbReference>
<evidence type="ECO:0000256" key="6">
    <source>
        <dbReference type="SAM" id="Phobius"/>
    </source>
</evidence>
<dbReference type="GeneID" id="92759179"/>
<keyword evidence="5 6" id="KW-0472">Membrane</keyword>
<gene>
    <name evidence="7" type="ORF">I6I10_00690</name>
</gene>
<keyword evidence="2" id="KW-0813">Transport</keyword>
<evidence type="ECO:0000256" key="2">
    <source>
        <dbReference type="ARBA" id="ARBA00022448"/>
    </source>
</evidence>
<dbReference type="PANTHER" id="PTHR11706:SF33">
    <property type="entry name" value="NATURAL RESISTANCE-ASSOCIATED MACROPHAGE PROTEIN 2"/>
    <property type="match status" value="1"/>
</dbReference>
<dbReference type="Proteomes" id="UP000596145">
    <property type="component" value="Chromosome"/>
</dbReference>
<comment type="subcellular location">
    <subcellularLocation>
        <location evidence="1">Membrane</location>
        <topology evidence="1">Multi-pass membrane protein</topology>
    </subcellularLocation>
</comment>
<evidence type="ECO:0000256" key="1">
    <source>
        <dbReference type="ARBA" id="ARBA00004141"/>
    </source>
</evidence>
<evidence type="ECO:0000256" key="5">
    <source>
        <dbReference type="ARBA" id="ARBA00023136"/>
    </source>
</evidence>
<feature type="transmembrane region" description="Helical" evidence="6">
    <location>
        <begin position="342"/>
        <end position="361"/>
    </location>
</feature>
<dbReference type="OrthoDB" id="9787548at2"/>
<dbReference type="RefSeq" id="WP_084036596.1">
    <property type="nucleotide sequence ID" value="NZ_CP066007.1"/>
</dbReference>
<dbReference type="PANTHER" id="PTHR11706">
    <property type="entry name" value="SOLUTE CARRIER PROTEIN FAMILY 11 MEMBER"/>
    <property type="match status" value="1"/>
</dbReference>
<evidence type="ECO:0000313" key="7">
    <source>
        <dbReference type="EMBL" id="QQB46511.1"/>
    </source>
</evidence>
<accession>A0A7T4EFM1</accession>
<organism evidence="7 8">
    <name type="scientific">Corynebacterium glucuronolyticum</name>
    <dbReference type="NCBI Taxonomy" id="39791"/>
    <lineage>
        <taxon>Bacteria</taxon>
        <taxon>Bacillati</taxon>
        <taxon>Actinomycetota</taxon>
        <taxon>Actinomycetes</taxon>
        <taxon>Mycobacteriales</taxon>
        <taxon>Corynebacteriaceae</taxon>
        <taxon>Corynebacterium</taxon>
    </lineage>
</organism>
<feature type="transmembrane region" description="Helical" evidence="6">
    <location>
        <begin position="118"/>
        <end position="137"/>
    </location>
</feature>
<dbReference type="EMBL" id="CP066007">
    <property type="protein sequence ID" value="QQB46511.1"/>
    <property type="molecule type" value="Genomic_DNA"/>
</dbReference>
<feature type="transmembrane region" description="Helical" evidence="6">
    <location>
        <begin position="234"/>
        <end position="259"/>
    </location>
</feature>
<dbReference type="PRINTS" id="PR00447">
    <property type="entry name" value="NATRESASSCMP"/>
</dbReference>
<dbReference type="GO" id="GO:0005384">
    <property type="term" value="F:manganese ion transmembrane transporter activity"/>
    <property type="evidence" value="ECO:0007669"/>
    <property type="project" value="TreeGrafter"/>
</dbReference>
<keyword evidence="4 6" id="KW-1133">Transmembrane helix</keyword>
<feature type="transmembrane region" description="Helical" evidence="6">
    <location>
        <begin position="37"/>
        <end position="58"/>
    </location>
</feature>
<feature type="transmembrane region" description="Helical" evidence="6">
    <location>
        <begin position="279"/>
        <end position="303"/>
    </location>
</feature>
<dbReference type="Pfam" id="PF01566">
    <property type="entry name" value="Nramp"/>
    <property type="match status" value="1"/>
</dbReference>
<feature type="transmembrane region" description="Helical" evidence="6">
    <location>
        <begin position="149"/>
        <end position="167"/>
    </location>
</feature>
<evidence type="ECO:0000313" key="8">
    <source>
        <dbReference type="Proteomes" id="UP000596145"/>
    </source>
</evidence>
<name>A0A7T4EFM1_9CORY</name>